<evidence type="ECO:0000313" key="2">
    <source>
        <dbReference type="Proteomes" id="UP000011770"/>
    </source>
</evidence>
<protein>
    <submittedName>
        <fullName evidence="1">Uncharacterized protein</fullName>
    </submittedName>
</protein>
<dbReference type="Proteomes" id="UP000011770">
    <property type="component" value="Unassembled WGS sequence"/>
</dbReference>
<dbReference type="EMBL" id="AHOR02000013">
    <property type="protein sequence ID" value="EMF83405.1"/>
    <property type="molecule type" value="Genomic_DNA"/>
</dbReference>
<sequence length="46" mass="5521">MGQSKFHFRNNLQSLFRFSRELILNGFDELSYDKKSLDTEFYVSLV</sequence>
<comment type="caution">
    <text evidence="1">The sequence shown here is derived from an EMBL/GenBank/DDBJ whole genome shotgun (WGS) entry which is preliminary data.</text>
</comment>
<name>M3H3R2_9LEPT</name>
<organism evidence="1 2">
    <name type="scientific">Leptospira weilii serovar Topaz str. LT2116</name>
    <dbReference type="NCBI Taxonomy" id="1088540"/>
    <lineage>
        <taxon>Bacteria</taxon>
        <taxon>Pseudomonadati</taxon>
        <taxon>Spirochaetota</taxon>
        <taxon>Spirochaetia</taxon>
        <taxon>Leptospirales</taxon>
        <taxon>Leptospiraceae</taxon>
        <taxon>Leptospira</taxon>
    </lineage>
</organism>
<proteinExistence type="predicted"/>
<dbReference type="AlphaFoldDB" id="M3H3R2"/>
<gene>
    <name evidence="1" type="ORF">LEP1GSC188_1917</name>
</gene>
<accession>M3H3R2</accession>
<reference evidence="1 2" key="1">
    <citation type="submission" date="2013-01" db="EMBL/GenBank/DDBJ databases">
        <authorList>
            <person name="Harkins D.M."/>
            <person name="Durkin A.S."/>
            <person name="Brinkac L.M."/>
            <person name="Haft D.H."/>
            <person name="Selengut J.D."/>
            <person name="Sanka R."/>
            <person name="DePew J."/>
            <person name="Purushe J."/>
            <person name="Tulsiani S.M."/>
            <person name="Graham G.C."/>
            <person name="Burns M.-A."/>
            <person name="Dohnt M.F."/>
            <person name="Smythe L.D."/>
            <person name="McKay D.B."/>
            <person name="Craig S.B."/>
            <person name="Vinetz J.M."/>
            <person name="Sutton G.G."/>
            <person name="Nierman W.C."/>
            <person name="Fouts D.E."/>
        </authorList>
    </citation>
    <scope>NUCLEOTIDE SEQUENCE [LARGE SCALE GENOMIC DNA]</scope>
    <source>
        <strain evidence="1 2">LT2116</strain>
    </source>
</reference>
<evidence type="ECO:0000313" key="1">
    <source>
        <dbReference type="EMBL" id="EMF83405.1"/>
    </source>
</evidence>